<gene>
    <name evidence="3" type="ORF">DILT_LOCUS14618</name>
</gene>
<dbReference type="GO" id="GO:0006623">
    <property type="term" value="P:protein targeting to vacuole"/>
    <property type="evidence" value="ECO:0007669"/>
    <property type="project" value="TreeGrafter"/>
</dbReference>
<organism evidence="3 4">
    <name type="scientific">Dibothriocephalus latus</name>
    <name type="common">Fish tapeworm</name>
    <name type="synonym">Diphyllobothrium latum</name>
    <dbReference type="NCBI Taxonomy" id="60516"/>
    <lineage>
        <taxon>Eukaryota</taxon>
        <taxon>Metazoa</taxon>
        <taxon>Spiralia</taxon>
        <taxon>Lophotrochozoa</taxon>
        <taxon>Platyhelminthes</taxon>
        <taxon>Cestoda</taxon>
        <taxon>Eucestoda</taxon>
        <taxon>Diphyllobothriidea</taxon>
        <taxon>Diphyllobothriidae</taxon>
        <taxon>Dibothriocephalus</taxon>
    </lineage>
</organism>
<dbReference type="OrthoDB" id="6284936at2759"/>
<dbReference type="Proteomes" id="UP000281553">
    <property type="component" value="Unassembled WGS sequence"/>
</dbReference>
<keyword evidence="4" id="KW-1185">Reference proteome</keyword>
<evidence type="ECO:0000256" key="1">
    <source>
        <dbReference type="ARBA" id="ARBA00006545"/>
    </source>
</evidence>
<comment type="similarity">
    <text evidence="1">Belongs to the VPS13 family.</text>
</comment>
<evidence type="ECO:0000313" key="3">
    <source>
        <dbReference type="EMBL" id="VDN25447.1"/>
    </source>
</evidence>
<accession>A0A3P7MQX6</accession>
<dbReference type="EMBL" id="UYRU01075106">
    <property type="protein sequence ID" value="VDN25447.1"/>
    <property type="molecule type" value="Genomic_DNA"/>
</dbReference>
<name>A0A3P7MQX6_DIBLA</name>
<dbReference type="GO" id="GO:0045053">
    <property type="term" value="P:protein retention in Golgi apparatus"/>
    <property type="evidence" value="ECO:0007669"/>
    <property type="project" value="TreeGrafter"/>
</dbReference>
<reference evidence="3 4" key="1">
    <citation type="submission" date="2018-11" db="EMBL/GenBank/DDBJ databases">
        <authorList>
            <consortium name="Pathogen Informatics"/>
        </authorList>
    </citation>
    <scope>NUCLEOTIDE SEQUENCE [LARGE SCALE GENOMIC DNA]</scope>
</reference>
<dbReference type="PANTHER" id="PTHR16166:SF93">
    <property type="entry name" value="INTERMEMBRANE LIPID TRANSFER PROTEIN VPS13"/>
    <property type="match status" value="1"/>
</dbReference>
<feature type="region of interest" description="Disordered" evidence="2">
    <location>
        <begin position="60"/>
        <end position="83"/>
    </location>
</feature>
<proteinExistence type="inferred from homology"/>
<sequence length="160" mass="18441">MTTTGLRYMASQRTYTDVMIDVRPSCFLLPELGVYKEKCRLILVDLGSVRLRSAPAQLALPRSAGKQDDGQGQPSTLPGRAQSDERYKQLLQADFEQLKEQAYDRFQIELSSMQIIMVQRGEDWRQLRTQEDMSNHILRPLKIDLTLRRCIVPKEFALPL</sequence>
<protein>
    <submittedName>
        <fullName evidence="3">Uncharacterized protein</fullName>
    </submittedName>
</protein>
<evidence type="ECO:0000313" key="4">
    <source>
        <dbReference type="Proteomes" id="UP000281553"/>
    </source>
</evidence>
<dbReference type="PANTHER" id="PTHR16166">
    <property type="entry name" value="VACUOLAR PROTEIN SORTING-ASSOCIATED PROTEIN VPS13"/>
    <property type="match status" value="1"/>
</dbReference>
<dbReference type="InterPro" id="IPR026847">
    <property type="entry name" value="VPS13"/>
</dbReference>
<dbReference type="AlphaFoldDB" id="A0A3P7MQX6"/>
<evidence type="ECO:0000256" key="2">
    <source>
        <dbReference type="SAM" id="MobiDB-lite"/>
    </source>
</evidence>